<evidence type="ECO:0000259" key="8">
    <source>
        <dbReference type="PROSITE" id="PS51740"/>
    </source>
</evidence>
<gene>
    <name evidence="7 9" type="primary">mraZ</name>
    <name evidence="9" type="ORF">H8Z77_05090</name>
</gene>
<keyword evidence="6 7" id="KW-0804">Transcription</keyword>
<feature type="domain" description="SpoVT-AbrB" evidence="8">
    <location>
        <begin position="5"/>
        <end position="47"/>
    </location>
</feature>
<evidence type="ECO:0000256" key="2">
    <source>
        <dbReference type="ARBA" id="ARBA00022490"/>
    </source>
</evidence>
<evidence type="ECO:0000256" key="1">
    <source>
        <dbReference type="ARBA" id="ARBA00013860"/>
    </source>
</evidence>
<dbReference type="CDD" id="cd16321">
    <property type="entry name" value="MraZ_C"/>
    <property type="match status" value="1"/>
</dbReference>
<comment type="similarity">
    <text evidence="7">Belongs to the MraZ family.</text>
</comment>
<reference evidence="9 10" key="1">
    <citation type="submission" date="2020-08" db="EMBL/GenBank/DDBJ databases">
        <title>Genome public.</title>
        <authorList>
            <person name="Liu C."/>
            <person name="Sun Q."/>
        </authorList>
    </citation>
    <scope>NUCLEOTIDE SEQUENCE [LARGE SCALE GENOMIC DNA]</scope>
    <source>
        <strain evidence="9 10">NSJ-27</strain>
    </source>
</reference>
<evidence type="ECO:0000313" key="9">
    <source>
        <dbReference type="EMBL" id="MBC5787399.1"/>
    </source>
</evidence>
<keyword evidence="4 7" id="KW-0805">Transcription regulation</keyword>
<name>A0ABR7IQI3_9CLOT</name>
<keyword evidence="5 7" id="KW-0238">DNA-binding</keyword>
<keyword evidence="2 7" id="KW-0963">Cytoplasm</keyword>
<organism evidence="9 10">
    <name type="scientific">Clostridium facile</name>
    <dbReference type="NCBI Taxonomy" id="2763035"/>
    <lineage>
        <taxon>Bacteria</taxon>
        <taxon>Bacillati</taxon>
        <taxon>Bacillota</taxon>
        <taxon>Clostridia</taxon>
        <taxon>Eubacteriales</taxon>
        <taxon>Clostridiaceae</taxon>
        <taxon>Clostridium</taxon>
    </lineage>
</organism>
<evidence type="ECO:0000313" key="10">
    <source>
        <dbReference type="Proteomes" id="UP000649151"/>
    </source>
</evidence>
<evidence type="ECO:0000256" key="6">
    <source>
        <dbReference type="ARBA" id="ARBA00023163"/>
    </source>
</evidence>
<dbReference type="PANTHER" id="PTHR34701">
    <property type="entry name" value="TRANSCRIPTIONAL REGULATOR MRAZ"/>
    <property type="match status" value="1"/>
</dbReference>
<evidence type="ECO:0000256" key="7">
    <source>
        <dbReference type="HAMAP-Rule" id="MF_01008"/>
    </source>
</evidence>
<dbReference type="Pfam" id="PF02381">
    <property type="entry name" value="MraZ"/>
    <property type="match status" value="2"/>
</dbReference>
<dbReference type="InterPro" id="IPR038619">
    <property type="entry name" value="MraZ_sf"/>
</dbReference>
<dbReference type="CDD" id="cd16320">
    <property type="entry name" value="MraZ_N"/>
    <property type="match status" value="1"/>
</dbReference>
<evidence type="ECO:0000256" key="4">
    <source>
        <dbReference type="ARBA" id="ARBA00023015"/>
    </source>
</evidence>
<keyword evidence="3" id="KW-0677">Repeat</keyword>
<comment type="caution">
    <text evidence="9">The sequence shown here is derived from an EMBL/GenBank/DDBJ whole genome shotgun (WGS) entry which is preliminary data.</text>
</comment>
<dbReference type="InterPro" id="IPR035644">
    <property type="entry name" value="MraZ_C"/>
</dbReference>
<dbReference type="PANTHER" id="PTHR34701:SF1">
    <property type="entry name" value="TRANSCRIPTIONAL REGULATOR MRAZ"/>
    <property type="match status" value="1"/>
</dbReference>
<dbReference type="RefSeq" id="WP_069989091.1">
    <property type="nucleotide sequence ID" value="NZ_JACOQK010000001.1"/>
</dbReference>
<protein>
    <recommendedName>
        <fullName evidence="1 7">Transcriptional regulator MraZ</fullName>
    </recommendedName>
</protein>
<dbReference type="HAMAP" id="MF_01008">
    <property type="entry name" value="MraZ"/>
    <property type="match status" value="1"/>
</dbReference>
<dbReference type="InterPro" id="IPR003444">
    <property type="entry name" value="MraZ"/>
</dbReference>
<dbReference type="Gene3D" id="3.40.1550.20">
    <property type="entry name" value="Transcriptional regulator MraZ domain"/>
    <property type="match status" value="1"/>
</dbReference>
<dbReference type="NCBIfam" id="TIGR00242">
    <property type="entry name" value="division/cell wall cluster transcriptional repressor MraZ"/>
    <property type="match status" value="1"/>
</dbReference>
<dbReference type="EMBL" id="JACOQK010000001">
    <property type="protein sequence ID" value="MBC5787399.1"/>
    <property type="molecule type" value="Genomic_DNA"/>
</dbReference>
<dbReference type="SUPFAM" id="SSF89447">
    <property type="entry name" value="AbrB/MazE/MraZ-like"/>
    <property type="match status" value="1"/>
</dbReference>
<evidence type="ECO:0000256" key="3">
    <source>
        <dbReference type="ARBA" id="ARBA00022737"/>
    </source>
</evidence>
<accession>A0ABR7IQI3</accession>
<sequence length="139" mass="16017">MLIGEYSHTIDAKGRINFPAKLRESLGGNFIITRGLDHCLYAYSLEEWENLTESIKSLPRSKRRNMERFFFAGAIEAQPDKQGRIIVSQNLREYASLEKNVVVVGASDRVEIWDQQAWQQSFEECTPEAIEEIMDELGF</sequence>
<dbReference type="InterPro" id="IPR035642">
    <property type="entry name" value="MraZ_N"/>
</dbReference>
<keyword evidence="10" id="KW-1185">Reference proteome</keyword>
<proteinExistence type="inferred from homology"/>
<dbReference type="InterPro" id="IPR037914">
    <property type="entry name" value="SpoVT-AbrB_sf"/>
</dbReference>
<dbReference type="PROSITE" id="PS51740">
    <property type="entry name" value="SPOVT_ABRB"/>
    <property type="match status" value="2"/>
</dbReference>
<comment type="subunit">
    <text evidence="7">Forms oligomers.</text>
</comment>
<evidence type="ECO:0000256" key="5">
    <source>
        <dbReference type="ARBA" id="ARBA00023125"/>
    </source>
</evidence>
<comment type="subcellular location">
    <subcellularLocation>
        <location evidence="7">Cytoplasm</location>
        <location evidence="7">Nucleoid</location>
    </subcellularLocation>
</comment>
<dbReference type="Proteomes" id="UP000649151">
    <property type="component" value="Unassembled WGS sequence"/>
</dbReference>
<dbReference type="InterPro" id="IPR007159">
    <property type="entry name" value="SpoVT-AbrB_dom"/>
</dbReference>
<dbReference type="InterPro" id="IPR020603">
    <property type="entry name" value="MraZ_dom"/>
</dbReference>
<feature type="domain" description="SpoVT-AbrB" evidence="8">
    <location>
        <begin position="74"/>
        <end position="117"/>
    </location>
</feature>